<dbReference type="AlphaFoldDB" id="A0A2P7QE29"/>
<dbReference type="InterPro" id="IPR010895">
    <property type="entry name" value="CHRD"/>
</dbReference>
<evidence type="ECO:0000259" key="1">
    <source>
        <dbReference type="SMART" id="SM00754"/>
    </source>
</evidence>
<accession>A0A2P7QE29</accession>
<reference evidence="2 3" key="1">
    <citation type="submission" date="2018-03" db="EMBL/GenBank/DDBJ databases">
        <title>The draft genome of Sphingosinicella sp. GL-C-18.</title>
        <authorList>
            <person name="Liu L."/>
            <person name="Li L."/>
            <person name="Liang L."/>
            <person name="Zhang X."/>
            <person name="Wang T."/>
        </authorList>
    </citation>
    <scope>NUCLEOTIDE SEQUENCE [LARGE SCALE GENOMIC DNA]</scope>
    <source>
        <strain evidence="2 3">GL-C-18</strain>
    </source>
</reference>
<dbReference type="Proteomes" id="UP000241167">
    <property type="component" value="Unassembled WGS sequence"/>
</dbReference>
<feature type="domain" description="CHRD" evidence="1">
    <location>
        <begin position="32"/>
        <end position="148"/>
    </location>
</feature>
<comment type="caution">
    <text evidence="2">The sequence shown here is derived from an EMBL/GenBank/DDBJ whole genome shotgun (WGS) entry which is preliminary data.</text>
</comment>
<proteinExistence type="predicted"/>
<sequence length="149" mass="15188">MTRRAQVSPAVIVLAIALQVGTGDPKAEGGGREIVVQLTGAAERPAPGDPDGTGTARVRIKADQGQLCYSLTVAAIEPATAAHIHRAPPNAAGPIVIGLLPPTGGSSEACMNIGKELAVEILTKPADFYVNVHNATYPPGAIRGQLSLP</sequence>
<evidence type="ECO:0000313" key="3">
    <source>
        <dbReference type="Proteomes" id="UP000241167"/>
    </source>
</evidence>
<name>A0A2P7QE29_9SPHN</name>
<protein>
    <submittedName>
        <fullName evidence="2">CHRD domain-containing protein</fullName>
    </submittedName>
</protein>
<keyword evidence="3" id="KW-1185">Reference proteome</keyword>
<evidence type="ECO:0000313" key="2">
    <source>
        <dbReference type="EMBL" id="PSJ36223.1"/>
    </source>
</evidence>
<dbReference type="SMART" id="SM00754">
    <property type="entry name" value="CHRD"/>
    <property type="match status" value="1"/>
</dbReference>
<dbReference type="EMBL" id="PXYI01000017">
    <property type="protein sequence ID" value="PSJ36223.1"/>
    <property type="molecule type" value="Genomic_DNA"/>
</dbReference>
<organism evidence="2 3">
    <name type="scientific">Allosphingosinicella deserti</name>
    <dbReference type="NCBI Taxonomy" id="2116704"/>
    <lineage>
        <taxon>Bacteria</taxon>
        <taxon>Pseudomonadati</taxon>
        <taxon>Pseudomonadota</taxon>
        <taxon>Alphaproteobacteria</taxon>
        <taxon>Sphingomonadales</taxon>
        <taxon>Sphingomonadaceae</taxon>
        <taxon>Allosphingosinicella</taxon>
    </lineage>
</organism>
<gene>
    <name evidence="2" type="ORF">C7I55_27260</name>
</gene>
<dbReference type="Pfam" id="PF07452">
    <property type="entry name" value="CHRD"/>
    <property type="match status" value="1"/>
</dbReference>